<accession>A0A7V5U1Z3</accession>
<organism evidence="9">
    <name type="scientific">Thermodesulfatator atlanticus</name>
    <dbReference type="NCBI Taxonomy" id="501497"/>
    <lineage>
        <taxon>Bacteria</taxon>
        <taxon>Pseudomonadati</taxon>
        <taxon>Thermodesulfobacteriota</taxon>
        <taxon>Thermodesulfobacteria</taxon>
        <taxon>Thermodesulfobacteriales</taxon>
        <taxon>Thermodesulfatatoraceae</taxon>
        <taxon>Thermodesulfatator</taxon>
    </lineage>
</organism>
<dbReference type="GO" id="GO:0008479">
    <property type="term" value="F:tRNA-guanosine(34) queuine transglycosylase activity"/>
    <property type="evidence" value="ECO:0007669"/>
    <property type="project" value="UniProtKB-UniRule"/>
</dbReference>
<dbReference type="FunFam" id="3.20.20.105:FF:000001">
    <property type="entry name" value="Queuine tRNA-ribosyltransferase"/>
    <property type="match status" value="1"/>
</dbReference>
<comment type="subunit">
    <text evidence="7">Homodimer. Within each dimer, one monomer is responsible for RNA recognition and catalysis, while the other monomer binds to the replacement base PreQ1.</text>
</comment>
<evidence type="ECO:0000256" key="2">
    <source>
        <dbReference type="ARBA" id="ARBA00022676"/>
    </source>
</evidence>
<feature type="binding site" evidence="7">
    <location>
        <position position="219"/>
    </location>
    <ligand>
        <name>substrate</name>
    </ligand>
</feature>
<reference evidence="9" key="1">
    <citation type="journal article" date="2020" name="mSystems">
        <title>Genome- and Community-Level Interaction Insights into Carbon Utilization and Element Cycling Functions of Hydrothermarchaeota in Hydrothermal Sediment.</title>
        <authorList>
            <person name="Zhou Z."/>
            <person name="Liu Y."/>
            <person name="Xu W."/>
            <person name="Pan J."/>
            <person name="Luo Z.H."/>
            <person name="Li M."/>
        </authorList>
    </citation>
    <scope>NUCLEOTIDE SEQUENCE [LARGE SCALE GENOMIC DNA]</scope>
    <source>
        <strain evidence="9">HyVt-533</strain>
    </source>
</reference>
<feature type="binding site" evidence="7">
    <location>
        <position position="192"/>
    </location>
    <ligand>
        <name>substrate</name>
    </ligand>
</feature>
<dbReference type="InterPro" id="IPR004803">
    <property type="entry name" value="TGT"/>
</dbReference>
<dbReference type="InterPro" id="IPR050076">
    <property type="entry name" value="ArchSynthase1/Queuine_TRR"/>
</dbReference>
<dbReference type="EC" id="2.4.2.29" evidence="7"/>
<feature type="binding site" evidence="7">
    <location>
        <position position="307"/>
    </location>
    <ligand>
        <name>Zn(2+)</name>
        <dbReference type="ChEBI" id="CHEBI:29105"/>
    </ligand>
</feature>
<keyword evidence="7" id="KW-0479">Metal-binding</keyword>
<comment type="function">
    <text evidence="7">Catalyzes the base-exchange of a guanine (G) residue with the queuine precursor 7-aminomethyl-7-deazaguanine (PreQ1) at position 34 (anticodon wobble position) in tRNAs with GU(N) anticodons (tRNA-Asp, -Asn, -His and -Tyr). Catalysis occurs through a double-displacement mechanism. The nucleophile active site attacks the C1' of nucleotide 34 to detach the guanine base from the RNA, forming a covalent enzyme-RNA intermediate. The proton acceptor active site deprotonates the incoming PreQ1, allowing a nucleophilic attack on the C1' of the ribose to form the product. After dissociation, two additional enzymatic reactions on the tRNA convert PreQ1 to queuine (Q), resulting in the hypermodified nucleoside queuosine (7-(((4,5-cis-dihydroxy-2-cyclopenten-1-yl)amino)methyl)-7-deazaguanosine).</text>
</comment>
<dbReference type="UniPathway" id="UPA00392"/>
<dbReference type="InterPro" id="IPR036511">
    <property type="entry name" value="TGT-like_sf"/>
</dbReference>
<dbReference type="EMBL" id="DROK01000042">
    <property type="protein sequence ID" value="HHI96506.1"/>
    <property type="molecule type" value="Genomic_DNA"/>
</dbReference>
<evidence type="ECO:0000256" key="4">
    <source>
        <dbReference type="ARBA" id="ARBA00022694"/>
    </source>
</evidence>
<evidence type="ECO:0000256" key="5">
    <source>
        <dbReference type="ARBA" id="ARBA00022785"/>
    </source>
</evidence>
<dbReference type="InterPro" id="IPR002616">
    <property type="entry name" value="tRNA_ribo_trans-like"/>
</dbReference>
<evidence type="ECO:0000259" key="8">
    <source>
        <dbReference type="Pfam" id="PF01702"/>
    </source>
</evidence>
<comment type="catalytic activity">
    <reaction evidence="6 7">
        <text>7-aminomethyl-7-carbaguanine + guanosine(34) in tRNA = 7-aminomethyl-7-carbaguanosine(34) in tRNA + guanine</text>
        <dbReference type="Rhea" id="RHEA:24104"/>
        <dbReference type="Rhea" id="RHEA-COMP:10341"/>
        <dbReference type="Rhea" id="RHEA-COMP:10342"/>
        <dbReference type="ChEBI" id="CHEBI:16235"/>
        <dbReference type="ChEBI" id="CHEBI:58703"/>
        <dbReference type="ChEBI" id="CHEBI:74269"/>
        <dbReference type="ChEBI" id="CHEBI:82833"/>
        <dbReference type="EC" id="2.4.2.29"/>
    </reaction>
</comment>
<feature type="active site" description="Proton acceptor" evidence="7">
    <location>
        <position position="94"/>
    </location>
</feature>
<feature type="region of interest" description="RNA binding" evidence="7">
    <location>
        <begin position="250"/>
        <end position="256"/>
    </location>
</feature>
<dbReference type="GO" id="GO:0008616">
    <property type="term" value="P:tRNA queuosine(34) biosynthetic process"/>
    <property type="evidence" value="ECO:0007669"/>
    <property type="project" value="UniProtKB-UniRule"/>
</dbReference>
<dbReference type="NCBIfam" id="TIGR00449">
    <property type="entry name" value="tgt_general"/>
    <property type="match status" value="1"/>
</dbReference>
<comment type="similarity">
    <text evidence="7">Belongs to the queuine tRNA-ribosyltransferase family.</text>
</comment>
<dbReference type="GO" id="GO:0046872">
    <property type="term" value="F:metal ion binding"/>
    <property type="evidence" value="ECO:0007669"/>
    <property type="project" value="UniProtKB-KW"/>
</dbReference>
<feature type="binding site" evidence="7">
    <location>
        <position position="312"/>
    </location>
    <ligand>
        <name>Zn(2+)</name>
        <dbReference type="ChEBI" id="CHEBI:29105"/>
    </ligand>
</feature>
<dbReference type="Gene3D" id="3.20.20.105">
    <property type="entry name" value="Queuine tRNA-ribosyltransferase-like"/>
    <property type="match status" value="1"/>
</dbReference>
<feature type="binding site" evidence="7">
    <location>
        <position position="338"/>
    </location>
    <ligand>
        <name>Zn(2+)</name>
        <dbReference type="ChEBI" id="CHEBI:29105"/>
    </ligand>
</feature>
<dbReference type="NCBIfam" id="TIGR00430">
    <property type="entry name" value="Q_tRNA_tgt"/>
    <property type="match status" value="1"/>
</dbReference>
<dbReference type="SUPFAM" id="SSF51713">
    <property type="entry name" value="tRNA-guanine transglycosylase"/>
    <property type="match status" value="1"/>
</dbReference>
<evidence type="ECO:0000256" key="7">
    <source>
        <dbReference type="HAMAP-Rule" id="MF_00168"/>
    </source>
</evidence>
<evidence type="ECO:0000313" key="9">
    <source>
        <dbReference type="EMBL" id="HHI96506.1"/>
    </source>
</evidence>
<feature type="domain" description="tRNA-guanine(15) transglycosylase-like" evidence="8">
    <location>
        <begin position="15"/>
        <end position="371"/>
    </location>
</feature>
<keyword evidence="7" id="KW-0862">Zinc</keyword>
<evidence type="ECO:0000256" key="1">
    <source>
        <dbReference type="ARBA" id="ARBA00004691"/>
    </source>
</evidence>
<sequence>MKKPVFQVEKTCPDSAARTGFLFTRRGVVETPVFMPVGTQATVKALAPEEVAALGARIILANTYHLFLRPGPDLIAELGGLHKFMNWRRAILTDSGGFQVFSLAQFCRIEEEGALFQSHLDGNRYLLTPELSLDIQAKLDADIRMTLDTCLPYPCPYEEAARLTALTLRWEERSKKAWLRNHRGSLLFGIVQGGMYAELRRRCAEEVVALGFDGYALGGLSVGEPRELMLEMIEVTVEKLPTESPRYLMGVGTPEDILEAVWRGVDMFDCVLPTRNARRGTLFTSCGKLAIKQAKFKKDDRPLDPQCSCYTCRNYTRAYLRHLFLAGELLVYRLLTLHNLYFYLRFMEELREAIRGGRLKEFRQNFYAKRKEEDEC</sequence>
<dbReference type="PANTHER" id="PTHR46499:SF1">
    <property type="entry name" value="QUEUINE TRNA-RIBOSYLTRANSFERASE"/>
    <property type="match status" value="1"/>
</dbReference>
<feature type="binding site" evidence="7">
    <location>
        <begin position="94"/>
        <end position="98"/>
    </location>
    <ligand>
        <name>substrate</name>
    </ligand>
</feature>
<dbReference type="PANTHER" id="PTHR46499">
    <property type="entry name" value="QUEUINE TRNA-RIBOSYLTRANSFERASE"/>
    <property type="match status" value="1"/>
</dbReference>
<feature type="region of interest" description="RNA binding; important for wobble base 34 recognition" evidence="7">
    <location>
        <begin position="274"/>
        <end position="278"/>
    </location>
</feature>
<evidence type="ECO:0000256" key="3">
    <source>
        <dbReference type="ARBA" id="ARBA00022679"/>
    </source>
</evidence>
<keyword evidence="3 7" id="KW-0808">Transferase</keyword>
<comment type="pathway">
    <text evidence="1 7">tRNA modification; tRNA-queuosine biosynthesis.</text>
</comment>
<gene>
    <name evidence="7" type="primary">tgt</name>
    <name evidence="9" type="ORF">ENJ96_01490</name>
</gene>
<dbReference type="AlphaFoldDB" id="A0A7V5U1Z3"/>
<protein>
    <recommendedName>
        <fullName evidence="7">Queuine tRNA-ribosyltransferase</fullName>
        <ecNumber evidence="7">2.4.2.29</ecNumber>
    </recommendedName>
    <alternativeName>
        <fullName evidence="7">Guanine insertion enzyme</fullName>
    </alternativeName>
    <alternativeName>
        <fullName evidence="7">tRNA-guanine transglycosylase</fullName>
    </alternativeName>
</protein>
<feature type="binding site" evidence="7">
    <location>
        <position position="309"/>
    </location>
    <ligand>
        <name>Zn(2+)</name>
        <dbReference type="ChEBI" id="CHEBI:29105"/>
    </ligand>
</feature>
<feature type="binding site" evidence="7">
    <location>
        <position position="148"/>
    </location>
    <ligand>
        <name>substrate</name>
    </ligand>
</feature>
<evidence type="ECO:0000256" key="6">
    <source>
        <dbReference type="ARBA" id="ARBA00050112"/>
    </source>
</evidence>
<dbReference type="HAMAP" id="MF_00168">
    <property type="entry name" value="Q_tRNA_Tgt"/>
    <property type="match status" value="1"/>
</dbReference>
<keyword evidence="4 7" id="KW-0819">tRNA processing</keyword>
<comment type="cofactor">
    <cofactor evidence="7">
        <name>Zn(2+)</name>
        <dbReference type="ChEBI" id="CHEBI:29105"/>
    </cofactor>
    <text evidence="7">Binds 1 zinc ion per subunit.</text>
</comment>
<comment type="caution">
    <text evidence="9">The sequence shown here is derived from an EMBL/GenBank/DDBJ whole genome shotgun (WGS) entry which is preliminary data.</text>
</comment>
<dbReference type="Pfam" id="PF01702">
    <property type="entry name" value="TGT"/>
    <property type="match status" value="1"/>
</dbReference>
<dbReference type="Proteomes" id="UP000886101">
    <property type="component" value="Unassembled WGS sequence"/>
</dbReference>
<keyword evidence="2 7" id="KW-0328">Glycosyltransferase</keyword>
<dbReference type="GO" id="GO:0005829">
    <property type="term" value="C:cytosol"/>
    <property type="evidence" value="ECO:0007669"/>
    <property type="project" value="TreeGrafter"/>
</dbReference>
<feature type="active site" description="Nucleophile" evidence="7">
    <location>
        <position position="269"/>
    </location>
</feature>
<name>A0A7V5U1Z3_9BACT</name>
<keyword evidence="5 7" id="KW-0671">Queuosine biosynthesis</keyword>
<proteinExistence type="inferred from homology"/>